<dbReference type="InterPro" id="IPR039717">
    <property type="entry name" value="Hgh1"/>
</dbReference>
<feature type="compositionally biased region" description="Polar residues" evidence="1">
    <location>
        <begin position="1093"/>
        <end position="1103"/>
    </location>
</feature>
<sequence length="1741" mass="191044">MEGKQRPTASSTSPSSTPTARFKQTNTSDVRSPNKARSLIDFPSSHPSKLFSFQESDLTSISTPGGTRIPYPKAGGAELKLPSIADDGDDDIAVPPESGGGLSSVGIITVSKGPATIQRTKQVAKPRLPPKSQSKGKKKQAASATATSATVDYMTSSKVFEGRTKRVAKPRSKAKKRQMFTAVAVTNNEKIDHAHIHEKKSILADDEMQMQLLSCPVGGEVMNNELNIQSESRGDVTEGISMLELDGTVECISMEVDADSEDMGECPPDAISEKNEVENQPPEQAMANIVAAACIERSDDTTNKASPKEDECKADGLERELLTPAAASTKLADVPSTAVKFPSSKATPDATASKAPLAKSPITPKANVPSQSQPTTLASACLTLSRDSIMSNVHNRARKRRQLKDDEDSDDDSDSNEGDSDKANTTNKSADCGKGKASKGEQALNVTDEQLNDLNVSTSSDEDLFSDGSPCKQVSNGVKLPATTQTSRDDGADLDYSSLFSDSDDDEAEAPALASNQANATNQPDDCDRDESLLSSSGSDVEDIITKPTGRTESNDSKPPGDIVVSTGNAAESRAGNDSDDSSLFGDDNNNNNKDDKKQPAAEFPQPSKGSSSTQQEPSSLKSRPQYQTFERPVYNPAQESDYDESSGEGSLFSLNDGKKPKAACTSSNQKADNTKLVGFVMPKKSPTSLSSKAQLEILKARSRVGMGSSSEKKAVRFVEEVKLKCVGKAARALTSSSHQQQRVLDVGAFAAPSQPEPPKRTNYKEKTWNKHFMTLKSYITKHRHCDVADGHTLAPWIKQQRSVCRRILKKSSCPNANLSDGDFQKLVHTFRLHQIGIDWEFATKRKVKDSLKAKIMMLNEEQRELLAKYEDKRPTKLVASKRGIQIPRSSDNLSGEDEYHFGSAKQRKERISKPVCEDEVKRPKKRPKKSSTSSSEKRQKKLQREESATRSEIVNEEFIDEKPQRLSWNSGKNGGAVVKPKNWIKLFKLVRKSRRKAQNTSQSKNKGWFDLEDLRHASSLPVKSKSSTAAPKKKSNDMPTTAKVTSLLPEMPSTLPKPAGAPDQATDMATLIKQRLRKKIKESPGNVDPLSSAYNTKFTTNAKESGKRKHSSKKSKGKDEEPTAPAKKVKRSTIPMASPKESKYPVEPVEGFPDGWLLRRVPRITASNIADVYFYSPKMGIRFRSKREVNRFLVALNASNGEEALAFAEFQSTRRESSGGIAKKAKAESTATQTKSKVSKPKSSSALPPKAESTATQTKSKVSKPKSSSALPPTEPIPQTNSAVTSTDIPLVVGEKVFAAWWSQRSKRKSYHPGIITKSYEENGELLFNITYDDGDKLKGLAQELVIPRNKYLDDNLKPKLTVGDRCYSAWWPTKNRTTAPSWHSGVVGSVTEAAYGGRFGLLRSYSVHFDDGDELDAITDEFVFPEIDYLMSVSRSDWIGVRNVLSKKYDKDPWSELVGYWVATIDGREEPFSLLSEAVRAYDLNVVLIKQEHTAKTDLNLPNDWHFTRPIGTSVPILVSVDGRGAPSKRQSAGSRDDDEDTSIKRQPLSSCKDDRDAVARRLPGSEDSDDSDYDEEDFAPEATAGAKKPLIMKGDKVYALWTGGDQKDWYRGRVWDVKYSNVGDVGYGPIKTYDIVFDDGDTESNLEEIFVMKTSEYELALDKEQEDWVGVVNVTAPVDCEDEYAKTIGWYEAKLGNSTEVYSFLGDALRAHDKYTVDTKGRANVLDSELNFPEEHTA</sequence>
<accession>B8CB25</accession>
<feature type="compositionally biased region" description="Low complexity" evidence="1">
    <location>
        <begin position="7"/>
        <end position="20"/>
    </location>
</feature>
<dbReference type="KEGG" id="tps:THAPSDRAFT_24604"/>
<feature type="compositionally biased region" description="Polar residues" evidence="1">
    <location>
        <begin position="385"/>
        <end position="394"/>
    </location>
</feature>
<dbReference type="Proteomes" id="UP000001449">
    <property type="component" value="Chromosome 13"/>
</dbReference>
<dbReference type="GeneID" id="7445706"/>
<evidence type="ECO:0000256" key="1">
    <source>
        <dbReference type="SAM" id="MobiDB-lite"/>
    </source>
</evidence>
<feature type="compositionally biased region" description="Low complexity" evidence="1">
    <location>
        <begin position="582"/>
        <end position="592"/>
    </location>
</feature>
<feature type="region of interest" description="Disordered" evidence="1">
    <location>
        <begin position="1217"/>
        <end position="1283"/>
    </location>
</feature>
<reference evidence="3 4" key="1">
    <citation type="journal article" date="2004" name="Science">
        <title>The genome of the diatom Thalassiosira pseudonana: ecology, evolution, and metabolism.</title>
        <authorList>
            <person name="Armbrust E.V."/>
            <person name="Berges J.A."/>
            <person name="Bowler C."/>
            <person name="Green B.R."/>
            <person name="Martinez D."/>
            <person name="Putnam N.H."/>
            <person name="Zhou S."/>
            <person name="Allen A.E."/>
            <person name="Apt K.E."/>
            <person name="Bechner M."/>
            <person name="Brzezinski M.A."/>
            <person name="Chaal B.K."/>
            <person name="Chiovitti A."/>
            <person name="Davis A.K."/>
            <person name="Demarest M.S."/>
            <person name="Detter J.C."/>
            <person name="Glavina T."/>
            <person name="Goodstein D."/>
            <person name="Hadi M.Z."/>
            <person name="Hellsten U."/>
            <person name="Hildebrand M."/>
            <person name="Jenkins B.D."/>
            <person name="Jurka J."/>
            <person name="Kapitonov V.V."/>
            <person name="Kroger N."/>
            <person name="Lau W.W."/>
            <person name="Lane T.W."/>
            <person name="Larimer F.W."/>
            <person name="Lippmeier J.C."/>
            <person name="Lucas S."/>
            <person name="Medina M."/>
            <person name="Montsant A."/>
            <person name="Obornik M."/>
            <person name="Parker M.S."/>
            <person name="Palenik B."/>
            <person name="Pazour G.J."/>
            <person name="Richardson P.M."/>
            <person name="Rynearson T.A."/>
            <person name="Saito M.A."/>
            <person name="Schwartz D.C."/>
            <person name="Thamatrakoln K."/>
            <person name="Valentin K."/>
            <person name="Vardi A."/>
            <person name="Wilkerson F.P."/>
            <person name="Rokhsar D.S."/>
        </authorList>
    </citation>
    <scope>NUCLEOTIDE SEQUENCE [LARGE SCALE GENOMIC DNA]</scope>
    <source>
        <strain evidence="3 4">CCMP1335</strain>
    </source>
</reference>
<feature type="compositionally biased region" description="Acidic residues" evidence="1">
    <location>
        <begin position="1569"/>
        <end position="1579"/>
    </location>
</feature>
<feature type="region of interest" description="Disordered" evidence="1">
    <location>
        <begin position="1"/>
        <end position="51"/>
    </location>
</feature>
<dbReference type="HOGENOM" id="CLU_239690_0_0_1"/>
<feature type="compositionally biased region" description="Polar residues" evidence="1">
    <location>
        <begin position="444"/>
        <end position="459"/>
    </location>
</feature>
<gene>
    <name evidence="3" type="ORF">THAPSDRAFT_24604</name>
</gene>
<feature type="domain" description="MBD" evidence="2">
    <location>
        <begin position="1143"/>
        <end position="1216"/>
    </location>
</feature>
<proteinExistence type="predicted"/>
<dbReference type="PANTHER" id="PTHR13387">
    <property type="entry name" value="PROTEIN HGH1 HOMOLOG"/>
    <property type="match status" value="1"/>
</dbReference>
<reference evidence="3 4" key="2">
    <citation type="journal article" date="2008" name="Nature">
        <title>The Phaeodactylum genome reveals the evolutionary history of diatom genomes.</title>
        <authorList>
            <person name="Bowler C."/>
            <person name="Allen A.E."/>
            <person name="Badger J.H."/>
            <person name="Grimwood J."/>
            <person name="Jabbari K."/>
            <person name="Kuo A."/>
            <person name="Maheswari U."/>
            <person name="Martens C."/>
            <person name="Maumus F."/>
            <person name="Otillar R.P."/>
            <person name="Rayko E."/>
            <person name="Salamov A."/>
            <person name="Vandepoele K."/>
            <person name="Beszteri B."/>
            <person name="Gruber A."/>
            <person name="Heijde M."/>
            <person name="Katinka M."/>
            <person name="Mock T."/>
            <person name="Valentin K."/>
            <person name="Verret F."/>
            <person name="Berges J.A."/>
            <person name="Brownlee C."/>
            <person name="Cadoret J.P."/>
            <person name="Chiovitti A."/>
            <person name="Choi C.J."/>
            <person name="Coesel S."/>
            <person name="De Martino A."/>
            <person name="Detter J.C."/>
            <person name="Durkin C."/>
            <person name="Falciatore A."/>
            <person name="Fournet J."/>
            <person name="Haruta M."/>
            <person name="Huysman M.J."/>
            <person name="Jenkins B.D."/>
            <person name="Jiroutova K."/>
            <person name="Jorgensen R.E."/>
            <person name="Joubert Y."/>
            <person name="Kaplan A."/>
            <person name="Kroger N."/>
            <person name="Kroth P.G."/>
            <person name="La Roche J."/>
            <person name="Lindquist E."/>
            <person name="Lommer M."/>
            <person name="Martin-Jezequel V."/>
            <person name="Lopez P.J."/>
            <person name="Lucas S."/>
            <person name="Mangogna M."/>
            <person name="McGinnis K."/>
            <person name="Medlin L.K."/>
            <person name="Montsant A."/>
            <person name="Oudot-Le Secq M.P."/>
            <person name="Napoli C."/>
            <person name="Obornik M."/>
            <person name="Parker M.S."/>
            <person name="Petit J.L."/>
            <person name="Porcel B.M."/>
            <person name="Poulsen N."/>
            <person name="Robison M."/>
            <person name="Rychlewski L."/>
            <person name="Rynearson T.A."/>
            <person name="Schmutz J."/>
            <person name="Shapiro H."/>
            <person name="Siaut M."/>
            <person name="Stanley M."/>
            <person name="Sussman M.R."/>
            <person name="Taylor A.R."/>
            <person name="Vardi A."/>
            <person name="von Dassow P."/>
            <person name="Vyverman W."/>
            <person name="Willis A."/>
            <person name="Wyrwicz L.S."/>
            <person name="Rokhsar D.S."/>
            <person name="Weissenbach J."/>
            <person name="Armbrust E.V."/>
            <person name="Green B.R."/>
            <person name="Van de Peer Y."/>
            <person name="Grigoriev I.V."/>
        </authorList>
    </citation>
    <scope>NUCLEOTIDE SEQUENCE [LARGE SCALE GENOMIC DNA]</scope>
    <source>
        <strain evidence="3 4">CCMP1335</strain>
    </source>
</reference>
<feature type="region of interest" description="Disordered" evidence="1">
    <location>
        <begin position="80"/>
        <end position="147"/>
    </location>
</feature>
<evidence type="ECO:0000259" key="2">
    <source>
        <dbReference type="PROSITE" id="PS50982"/>
    </source>
</evidence>
<dbReference type="InParanoid" id="B8CB25"/>
<dbReference type="PaxDb" id="35128-Thaps24604"/>
<feature type="region of interest" description="Disordered" evidence="1">
    <location>
        <begin position="881"/>
        <end position="957"/>
    </location>
</feature>
<dbReference type="CDD" id="cd04508">
    <property type="entry name" value="Tudor_SF"/>
    <property type="match status" value="1"/>
</dbReference>
<feature type="compositionally biased region" description="Polar residues" evidence="1">
    <location>
        <begin position="472"/>
        <end position="486"/>
    </location>
</feature>
<feature type="compositionally biased region" description="Low complexity" evidence="1">
    <location>
        <begin position="1242"/>
        <end position="1251"/>
    </location>
</feature>
<evidence type="ECO:0000313" key="3">
    <source>
        <dbReference type="EMBL" id="EED89243.1"/>
    </source>
</evidence>
<feature type="compositionally biased region" description="Basic residues" evidence="1">
    <location>
        <begin position="1107"/>
        <end position="1117"/>
    </location>
</feature>
<keyword evidence="4" id="KW-1185">Reference proteome</keyword>
<dbReference type="PROSITE" id="PS50982">
    <property type="entry name" value="MBD"/>
    <property type="match status" value="1"/>
</dbReference>
<feature type="compositionally biased region" description="Polar residues" evidence="1">
    <location>
        <begin position="608"/>
        <end position="629"/>
    </location>
</feature>
<feature type="region of interest" description="Disordered" evidence="1">
    <location>
        <begin position="1522"/>
        <end position="1579"/>
    </location>
</feature>
<feature type="region of interest" description="Disordered" evidence="1">
    <location>
        <begin position="1081"/>
        <end position="1146"/>
    </location>
</feature>
<feature type="region of interest" description="Disordered" evidence="1">
    <location>
        <begin position="324"/>
        <end position="672"/>
    </location>
</feature>
<name>B8CB25_THAPS</name>
<feature type="compositionally biased region" description="Polar residues" evidence="1">
    <location>
        <begin position="22"/>
        <end position="31"/>
    </location>
</feature>
<feature type="compositionally biased region" description="Acidic residues" evidence="1">
    <location>
        <begin position="405"/>
        <end position="418"/>
    </location>
</feature>
<dbReference type="RefSeq" id="XP_002293507.1">
    <property type="nucleotide sequence ID" value="XM_002293471.1"/>
</dbReference>
<feature type="compositionally biased region" description="Basic and acidic residues" evidence="1">
    <location>
        <begin position="910"/>
        <end position="922"/>
    </location>
</feature>
<feature type="region of interest" description="Disordered" evidence="1">
    <location>
        <begin position="1016"/>
        <end position="1044"/>
    </location>
</feature>
<protein>
    <recommendedName>
        <fullName evidence="2">MBD domain-containing protein</fullName>
    </recommendedName>
</protein>
<dbReference type="Gene3D" id="6.10.140.530">
    <property type="match status" value="1"/>
</dbReference>
<feature type="compositionally biased region" description="Polar residues" evidence="1">
    <location>
        <begin position="368"/>
        <end position="378"/>
    </location>
</feature>
<dbReference type="Gene3D" id="3.30.890.10">
    <property type="entry name" value="Methyl-cpg-binding Protein 2, Chain A"/>
    <property type="match status" value="1"/>
</dbReference>
<dbReference type="PANTHER" id="PTHR13387:SF9">
    <property type="entry name" value="PROTEIN HGH1 HOMOLOG"/>
    <property type="match status" value="1"/>
</dbReference>
<dbReference type="InterPro" id="IPR016177">
    <property type="entry name" value="DNA-bd_dom_sf"/>
</dbReference>
<evidence type="ECO:0000313" key="4">
    <source>
        <dbReference type="Proteomes" id="UP000001449"/>
    </source>
</evidence>
<dbReference type="SUPFAM" id="SSF54171">
    <property type="entry name" value="DNA-binding domain"/>
    <property type="match status" value="1"/>
</dbReference>
<organism evidence="3 4">
    <name type="scientific">Thalassiosira pseudonana</name>
    <name type="common">Marine diatom</name>
    <name type="synonym">Cyclotella nana</name>
    <dbReference type="NCBI Taxonomy" id="35128"/>
    <lineage>
        <taxon>Eukaryota</taxon>
        <taxon>Sar</taxon>
        <taxon>Stramenopiles</taxon>
        <taxon>Ochrophyta</taxon>
        <taxon>Bacillariophyta</taxon>
        <taxon>Coscinodiscophyceae</taxon>
        <taxon>Thalassiosirophycidae</taxon>
        <taxon>Thalassiosirales</taxon>
        <taxon>Thalassiosiraceae</taxon>
        <taxon>Thalassiosira</taxon>
    </lineage>
</organism>
<dbReference type="GO" id="GO:0003677">
    <property type="term" value="F:DNA binding"/>
    <property type="evidence" value="ECO:0007669"/>
    <property type="project" value="InterPro"/>
</dbReference>
<dbReference type="InterPro" id="IPR001739">
    <property type="entry name" value="Methyl_CpG_DNA-bd"/>
</dbReference>
<dbReference type="Gene3D" id="2.30.30.140">
    <property type="match status" value="2"/>
</dbReference>
<dbReference type="EMBL" id="CM000648">
    <property type="protein sequence ID" value="EED89243.1"/>
    <property type="molecule type" value="Genomic_DNA"/>
</dbReference>